<evidence type="ECO:0000313" key="2">
    <source>
        <dbReference type="Proteomes" id="UP000008549"/>
    </source>
</evidence>
<evidence type="ECO:0000313" key="1">
    <source>
        <dbReference type="EMBL" id="CAR98304.1"/>
    </source>
</evidence>
<keyword evidence="2" id="KW-1185">Reference proteome</keyword>
<dbReference type="HOGENOM" id="CLU_3415355_0_0_1"/>
<dbReference type="CTD" id="68919328"/>
<reference evidence="1 2" key="2">
    <citation type="journal article" date="2011" name="PLoS Genet.">
        <title>Caenorhabditis briggsae recombinant inbred line genotypes reveal inter-strain incompatibility and the evolution of recombination.</title>
        <authorList>
            <person name="Ross J.A."/>
            <person name="Koboldt D.C."/>
            <person name="Staisch J.E."/>
            <person name="Chamberlin H.M."/>
            <person name="Gupta B.P."/>
            <person name="Miller R.D."/>
            <person name="Baird S.E."/>
            <person name="Haag E.S."/>
        </authorList>
    </citation>
    <scope>NUCLEOTIDE SEQUENCE [LARGE SCALE GENOMIC DNA]</scope>
    <source>
        <strain evidence="1 2">AF16</strain>
    </source>
</reference>
<dbReference type="RefSeq" id="XP_045097877.1">
    <property type="nucleotide sequence ID" value="XM_045240110.1"/>
</dbReference>
<proteinExistence type="predicted"/>
<dbReference type="EMBL" id="HE601409">
    <property type="protein sequence ID" value="CAR98304.1"/>
    <property type="molecule type" value="Genomic_DNA"/>
</dbReference>
<dbReference type="GeneID" id="68919328"/>
<accession>B6IEH4</accession>
<dbReference type="InParanoid" id="B6IEH4"/>
<dbReference type="KEGG" id="cbr:CBG_27879"/>
<sequence length="27" mass="3037">MILHVSCVDEILLEYSNSLKAIFGVLE</sequence>
<organism evidence="1 2">
    <name type="scientific">Caenorhabditis briggsae</name>
    <dbReference type="NCBI Taxonomy" id="6238"/>
    <lineage>
        <taxon>Eukaryota</taxon>
        <taxon>Metazoa</taxon>
        <taxon>Ecdysozoa</taxon>
        <taxon>Nematoda</taxon>
        <taxon>Chromadorea</taxon>
        <taxon>Rhabditida</taxon>
        <taxon>Rhabditina</taxon>
        <taxon>Rhabditomorpha</taxon>
        <taxon>Rhabditoidea</taxon>
        <taxon>Rhabditidae</taxon>
        <taxon>Peloderinae</taxon>
        <taxon>Caenorhabditis</taxon>
    </lineage>
</organism>
<reference evidence="1 2" key="1">
    <citation type="journal article" date="2003" name="PLoS Biol.">
        <title>The genome sequence of Caenorhabditis briggsae: a platform for comparative genomics.</title>
        <authorList>
            <person name="Stein L.D."/>
            <person name="Bao Z."/>
            <person name="Blasiar D."/>
            <person name="Blumenthal T."/>
            <person name="Brent M.R."/>
            <person name="Chen N."/>
            <person name="Chinwalla A."/>
            <person name="Clarke L."/>
            <person name="Clee C."/>
            <person name="Coghlan A."/>
            <person name="Coulson A."/>
            <person name="D'Eustachio P."/>
            <person name="Fitch D.H."/>
            <person name="Fulton L.A."/>
            <person name="Fulton R.E."/>
            <person name="Griffiths-Jones S."/>
            <person name="Harris T.W."/>
            <person name="Hillier L.W."/>
            <person name="Kamath R."/>
            <person name="Kuwabara P.E."/>
            <person name="Mardis E.R."/>
            <person name="Marra M.A."/>
            <person name="Miner T.L."/>
            <person name="Minx P."/>
            <person name="Mullikin J.C."/>
            <person name="Plumb R.W."/>
            <person name="Rogers J."/>
            <person name="Schein J.E."/>
            <person name="Sohrmann M."/>
            <person name="Spieth J."/>
            <person name="Stajich J.E."/>
            <person name="Wei C."/>
            <person name="Willey D."/>
            <person name="Wilson R.K."/>
            <person name="Durbin R."/>
            <person name="Waterston R.H."/>
        </authorList>
    </citation>
    <scope>NUCLEOTIDE SEQUENCE [LARGE SCALE GENOMIC DNA]</scope>
    <source>
        <strain evidence="1 2">AF16</strain>
    </source>
</reference>
<name>B6IEH4_CAEBR</name>
<dbReference type="Proteomes" id="UP000008549">
    <property type="component" value="Unassembled WGS sequence"/>
</dbReference>
<protein>
    <submittedName>
        <fullName evidence="1">Protein CBG27879</fullName>
    </submittedName>
</protein>
<dbReference type="AlphaFoldDB" id="B6IEH4"/>
<gene>
    <name evidence="1" type="ORF">CBG27879</name>
    <name evidence="1" type="ORF">CBG_27879</name>
</gene>